<keyword evidence="2" id="KW-1185">Reference proteome</keyword>
<dbReference type="EMBL" id="QTUA01000002">
    <property type="protein sequence ID" value="REF24645.1"/>
    <property type="molecule type" value="Genomic_DNA"/>
</dbReference>
<name>A0A3D9UDA4_9MICO</name>
<evidence type="ECO:0008006" key="3">
    <source>
        <dbReference type="Google" id="ProtNLM"/>
    </source>
</evidence>
<protein>
    <recommendedName>
        <fullName evidence="3">Helix-turn-helix protein</fullName>
    </recommendedName>
</protein>
<dbReference type="Gene3D" id="1.10.260.40">
    <property type="entry name" value="lambda repressor-like DNA-binding domains"/>
    <property type="match status" value="1"/>
</dbReference>
<accession>A0A3D9UDA4</accession>
<dbReference type="InterPro" id="IPR010982">
    <property type="entry name" value="Lambda_DNA-bd_dom_sf"/>
</dbReference>
<dbReference type="GO" id="GO:0003677">
    <property type="term" value="F:DNA binding"/>
    <property type="evidence" value="ECO:0007669"/>
    <property type="project" value="InterPro"/>
</dbReference>
<dbReference type="AlphaFoldDB" id="A0A3D9UDA4"/>
<gene>
    <name evidence="1" type="ORF">DFJ65_3431</name>
</gene>
<evidence type="ECO:0000313" key="2">
    <source>
        <dbReference type="Proteomes" id="UP000256253"/>
    </source>
</evidence>
<comment type="caution">
    <text evidence="1">The sequence shown here is derived from an EMBL/GenBank/DDBJ whole genome shotgun (WGS) entry which is preliminary data.</text>
</comment>
<reference evidence="1 2" key="1">
    <citation type="submission" date="2018-08" db="EMBL/GenBank/DDBJ databases">
        <title>Sequencing the genomes of 1000 actinobacteria strains.</title>
        <authorList>
            <person name="Klenk H.-P."/>
        </authorList>
    </citation>
    <scope>NUCLEOTIDE SEQUENCE [LARGE SCALE GENOMIC DNA]</scope>
    <source>
        <strain evidence="1 2">DSM 22967</strain>
    </source>
</reference>
<evidence type="ECO:0000313" key="1">
    <source>
        <dbReference type="EMBL" id="REF24645.1"/>
    </source>
</evidence>
<dbReference type="Proteomes" id="UP000256253">
    <property type="component" value="Unassembled WGS sequence"/>
</dbReference>
<proteinExistence type="predicted"/>
<organism evidence="1 2">
    <name type="scientific">Calidifontibacter indicus</name>
    <dbReference type="NCBI Taxonomy" id="419650"/>
    <lineage>
        <taxon>Bacteria</taxon>
        <taxon>Bacillati</taxon>
        <taxon>Actinomycetota</taxon>
        <taxon>Actinomycetes</taxon>
        <taxon>Micrococcales</taxon>
        <taxon>Dermacoccaceae</taxon>
        <taxon>Calidifontibacter</taxon>
    </lineage>
</organism>
<sequence length="114" mass="12567">MSNRAGAQDLPGLAENLQWVMDWLPDPSGSRWTYAALAQACAAHGVEISPAAIRHYASGRRKAPPARLLFALSDAVGLDPRYFWRDTERIKAEIERLVTRRESGSPADYAADEA</sequence>